<dbReference type="SUPFAM" id="SSF48239">
    <property type="entry name" value="Terpenoid cyclases/Protein prenyltransferases"/>
    <property type="match status" value="1"/>
</dbReference>
<evidence type="ECO:0000259" key="6">
    <source>
        <dbReference type="Pfam" id="PF03936"/>
    </source>
</evidence>
<dbReference type="InterPro" id="IPR034741">
    <property type="entry name" value="Terpene_cyclase-like_1_C"/>
</dbReference>
<dbReference type="AlphaFoldDB" id="A0AAV2DIC1"/>
<dbReference type="SUPFAM" id="SSF48576">
    <property type="entry name" value="Terpenoid synthases"/>
    <property type="match status" value="1"/>
</dbReference>
<dbReference type="Gene3D" id="1.10.600.10">
    <property type="entry name" value="Farnesyl Diphosphate Synthase"/>
    <property type="match status" value="1"/>
</dbReference>
<dbReference type="GO" id="GO:0120251">
    <property type="term" value="P:hydrocarbon biosynthetic process"/>
    <property type="evidence" value="ECO:0007669"/>
    <property type="project" value="UniProtKB-ARBA"/>
</dbReference>
<dbReference type="Pfam" id="PF01397">
    <property type="entry name" value="Terpene_synth"/>
    <property type="match status" value="1"/>
</dbReference>
<feature type="domain" description="Terpene synthase N-terminal" evidence="5">
    <location>
        <begin position="30"/>
        <end position="221"/>
    </location>
</feature>
<evidence type="ECO:0000256" key="1">
    <source>
        <dbReference type="ARBA" id="ARBA00001946"/>
    </source>
</evidence>
<keyword evidence="4" id="KW-0456">Lyase</keyword>
<reference evidence="7 8" key="1">
    <citation type="submission" date="2024-04" db="EMBL/GenBank/DDBJ databases">
        <authorList>
            <person name="Fracassetti M."/>
        </authorList>
    </citation>
    <scope>NUCLEOTIDE SEQUENCE [LARGE SCALE GENOMIC DNA]</scope>
</reference>
<dbReference type="EMBL" id="OZ034816">
    <property type="protein sequence ID" value="CAL1373230.1"/>
    <property type="molecule type" value="Genomic_DNA"/>
</dbReference>
<keyword evidence="3" id="KW-0460">Magnesium</keyword>
<evidence type="ECO:0000313" key="7">
    <source>
        <dbReference type="EMBL" id="CAL1373230.1"/>
    </source>
</evidence>
<dbReference type="Proteomes" id="UP001497516">
    <property type="component" value="Chromosome 3"/>
</dbReference>
<dbReference type="SFLD" id="SFLDS00005">
    <property type="entry name" value="Isoprenoid_Synthase_Type_I"/>
    <property type="match status" value="1"/>
</dbReference>
<gene>
    <name evidence="7" type="ORF">LTRI10_LOCUS15173</name>
</gene>
<protein>
    <submittedName>
        <fullName evidence="7">Uncharacterized protein</fullName>
    </submittedName>
</protein>
<dbReference type="CDD" id="cd00684">
    <property type="entry name" value="Terpene_cyclase_plant_C1"/>
    <property type="match status" value="1"/>
</dbReference>
<dbReference type="PANTHER" id="PTHR31225">
    <property type="entry name" value="OS04G0344100 PROTEIN-RELATED"/>
    <property type="match status" value="1"/>
</dbReference>
<dbReference type="GO" id="GO:0010333">
    <property type="term" value="F:terpene synthase activity"/>
    <property type="evidence" value="ECO:0007669"/>
    <property type="project" value="InterPro"/>
</dbReference>
<dbReference type="GO" id="GO:0000287">
    <property type="term" value="F:magnesium ion binding"/>
    <property type="evidence" value="ECO:0007669"/>
    <property type="project" value="InterPro"/>
</dbReference>
<dbReference type="Gene3D" id="1.50.10.130">
    <property type="entry name" value="Terpene synthase, N-terminal domain"/>
    <property type="match status" value="1"/>
</dbReference>
<name>A0AAV2DIC1_9ROSI</name>
<dbReference type="PANTHER" id="PTHR31225:SF221">
    <property type="entry name" value="(-)-GERMACRENE D SYNTHASE"/>
    <property type="match status" value="1"/>
</dbReference>
<dbReference type="InterPro" id="IPR008949">
    <property type="entry name" value="Isoprenoid_synthase_dom_sf"/>
</dbReference>
<evidence type="ECO:0000313" key="8">
    <source>
        <dbReference type="Proteomes" id="UP001497516"/>
    </source>
</evidence>
<evidence type="ECO:0000259" key="5">
    <source>
        <dbReference type="Pfam" id="PF01397"/>
    </source>
</evidence>
<feature type="domain" description="Terpene synthase metal-binding" evidence="6">
    <location>
        <begin position="283"/>
        <end position="525"/>
    </location>
</feature>
<evidence type="ECO:0000256" key="3">
    <source>
        <dbReference type="ARBA" id="ARBA00022842"/>
    </source>
</evidence>
<proteinExistence type="predicted"/>
<comment type="cofactor">
    <cofactor evidence="1">
        <name>Mg(2+)</name>
        <dbReference type="ChEBI" id="CHEBI:18420"/>
    </cofactor>
</comment>
<dbReference type="InterPro" id="IPR044814">
    <property type="entry name" value="Terpene_cyclase_plant_C1"/>
</dbReference>
<dbReference type="InterPro" id="IPR001906">
    <property type="entry name" value="Terpene_synth_N"/>
</dbReference>
<dbReference type="InterPro" id="IPR036965">
    <property type="entry name" value="Terpene_synth_N_sf"/>
</dbReference>
<evidence type="ECO:0000256" key="4">
    <source>
        <dbReference type="ARBA" id="ARBA00023239"/>
    </source>
</evidence>
<dbReference type="FunFam" id="1.10.600.10:FF:000007">
    <property type="entry name" value="Isoprene synthase, chloroplastic"/>
    <property type="match status" value="1"/>
</dbReference>
<dbReference type="Pfam" id="PF03936">
    <property type="entry name" value="Terpene_synth_C"/>
    <property type="match status" value="1"/>
</dbReference>
<keyword evidence="8" id="KW-1185">Reference proteome</keyword>
<dbReference type="FunFam" id="1.50.10.130:FF:000001">
    <property type="entry name" value="Isoprene synthase, chloroplastic"/>
    <property type="match status" value="1"/>
</dbReference>
<dbReference type="InterPro" id="IPR005630">
    <property type="entry name" value="Terpene_synthase_metal-bd"/>
</dbReference>
<dbReference type="InterPro" id="IPR050148">
    <property type="entry name" value="Terpene_synthase-like"/>
</dbReference>
<organism evidence="7 8">
    <name type="scientific">Linum trigynum</name>
    <dbReference type="NCBI Taxonomy" id="586398"/>
    <lineage>
        <taxon>Eukaryota</taxon>
        <taxon>Viridiplantae</taxon>
        <taxon>Streptophyta</taxon>
        <taxon>Embryophyta</taxon>
        <taxon>Tracheophyta</taxon>
        <taxon>Spermatophyta</taxon>
        <taxon>Magnoliopsida</taxon>
        <taxon>eudicotyledons</taxon>
        <taxon>Gunneridae</taxon>
        <taxon>Pentapetalae</taxon>
        <taxon>rosids</taxon>
        <taxon>fabids</taxon>
        <taxon>Malpighiales</taxon>
        <taxon>Linaceae</taxon>
        <taxon>Linum</taxon>
    </lineage>
</organism>
<dbReference type="GO" id="GO:0016102">
    <property type="term" value="P:diterpenoid biosynthetic process"/>
    <property type="evidence" value="ECO:0007669"/>
    <property type="project" value="InterPro"/>
</dbReference>
<dbReference type="InterPro" id="IPR008930">
    <property type="entry name" value="Terpenoid_cyclase/PrenylTrfase"/>
</dbReference>
<accession>A0AAV2DIC1</accession>
<dbReference type="SFLD" id="SFLDG01019">
    <property type="entry name" value="Terpene_Cyclase_Like_1_C_Termi"/>
    <property type="match status" value="1"/>
</dbReference>
<keyword evidence="2" id="KW-0479">Metal-binding</keyword>
<evidence type="ECO:0000256" key="2">
    <source>
        <dbReference type="ARBA" id="ARBA00022723"/>
    </source>
</evidence>
<sequence>MSPTISFESNAGSTDFMDRIKPAKFQGTLWGGHFLMTNISEEAHLAQEKESREHEVLKEEVRRMVTTDGINGAVDDVSVQVITQKLHLIDVIQRLGLAYHFETEIEEALEKVYVHGGESFIEKDSNIDLYHASLWFRLLRQQGFRVSPDGFKSFMDGEGKFKELLASDEQGLLSLYEAAHVAFNGEVILDEAMEFATKNLELMLQNHKGSSLTKKHVEFSLNLPVWKCVPRTLARHSIDVYSQDENACHDQTIILRLAKLDFNMVQKFHKQELHQLSLWWASLETTTKFTYAKDRLAECYFWINGAYFEPKYQLARIILAKIGCVVTLLDDTYDNYGNYKELELLTQAIQRLDIGGLELLSDKLKEVYQIVIDLFEDIEQELARSGLSTLGVDYSKGQFKKMCWAFLAEVRWRTTGQVPALEEYLMDANVTSSYPFHCTASFLGMEAEAEAVTKEAYEWVTNETNKMVIAASLICRVQNDIVSHKFERKRKHAASAVECYMKEHDVSQEDAVDVLWEEISKSWKTIIKECEKPTQFSTVVTDRVLNFARVISVMYGNGDAFTHPHLLKGHIASLFANPVPL</sequence>